<evidence type="ECO:0000256" key="1">
    <source>
        <dbReference type="ARBA" id="ARBA00004571"/>
    </source>
</evidence>
<name>A0A4R6T0X5_9SPHI</name>
<dbReference type="EMBL" id="SNYC01000003">
    <property type="protein sequence ID" value="TDQ10991.1"/>
    <property type="molecule type" value="Genomic_DNA"/>
</dbReference>
<dbReference type="Pfam" id="PF13620">
    <property type="entry name" value="CarboxypepD_reg"/>
    <property type="match status" value="1"/>
</dbReference>
<keyword evidence="2 7" id="KW-0813">Transport</keyword>
<dbReference type="SUPFAM" id="SSF49464">
    <property type="entry name" value="Carboxypeptidase regulatory domain-like"/>
    <property type="match status" value="1"/>
</dbReference>
<evidence type="ECO:0000256" key="2">
    <source>
        <dbReference type="ARBA" id="ARBA00022448"/>
    </source>
</evidence>
<feature type="domain" description="TonB-dependent receptor plug" evidence="9">
    <location>
        <begin position="141"/>
        <end position="217"/>
    </location>
</feature>
<evidence type="ECO:0000256" key="5">
    <source>
        <dbReference type="ARBA" id="ARBA00023136"/>
    </source>
</evidence>
<feature type="domain" description="Outer membrane protein beta-barrel" evidence="10">
    <location>
        <begin position="372"/>
        <end position="773"/>
    </location>
</feature>
<dbReference type="InterPro" id="IPR012910">
    <property type="entry name" value="Plug_dom"/>
</dbReference>
<comment type="subcellular location">
    <subcellularLocation>
        <location evidence="1 7">Cell outer membrane</location>
        <topology evidence="1 7">Multi-pass membrane protein</topology>
    </subcellularLocation>
</comment>
<dbReference type="Pfam" id="PF07715">
    <property type="entry name" value="Plug"/>
    <property type="match status" value="1"/>
</dbReference>
<proteinExistence type="inferred from homology"/>
<organism evidence="11 12">
    <name type="scientific">Pedobacter metabolipauper</name>
    <dbReference type="NCBI Taxonomy" id="425513"/>
    <lineage>
        <taxon>Bacteria</taxon>
        <taxon>Pseudomonadati</taxon>
        <taxon>Bacteroidota</taxon>
        <taxon>Sphingobacteriia</taxon>
        <taxon>Sphingobacteriales</taxon>
        <taxon>Sphingobacteriaceae</taxon>
        <taxon>Pedobacter</taxon>
    </lineage>
</organism>
<dbReference type="OrthoDB" id="8764943at2"/>
<evidence type="ECO:0000259" key="10">
    <source>
        <dbReference type="Pfam" id="PF14905"/>
    </source>
</evidence>
<dbReference type="Proteomes" id="UP000295620">
    <property type="component" value="Unassembled WGS sequence"/>
</dbReference>
<accession>A0A4R6T0X5</accession>
<evidence type="ECO:0000256" key="3">
    <source>
        <dbReference type="ARBA" id="ARBA00022452"/>
    </source>
</evidence>
<dbReference type="InterPro" id="IPR037066">
    <property type="entry name" value="Plug_dom_sf"/>
</dbReference>
<dbReference type="PANTHER" id="PTHR40980">
    <property type="entry name" value="PLUG DOMAIN-CONTAINING PROTEIN"/>
    <property type="match status" value="1"/>
</dbReference>
<gene>
    <name evidence="11" type="ORF">ATK78_0102</name>
</gene>
<evidence type="ECO:0000256" key="6">
    <source>
        <dbReference type="ARBA" id="ARBA00023237"/>
    </source>
</evidence>
<evidence type="ECO:0000313" key="11">
    <source>
        <dbReference type="EMBL" id="TDQ10991.1"/>
    </source>
</evidence>
<dbReference type="InterPro" id="IPR036942">
    <property type="entry name" value="Beta-barrel_TonB_sf"/>
</dbReference>
<dbReference type="Pfam" id="PF14905">
    <property type="entry name" value="OMP_b-brl_3"/>
    <property type="match status" value="1"/>
</dbReference>
<protein>
    <submittedName>
        <fullName evidence="11">Outer membrane receptor protein involved in Fe transport</fullName>
    </submittedName>
</protein>
<keyword evidence="5 7" id="KW-0472">Membrane</keyword>
<reference evidence="11 12" key="1">
    <citation type="submission" date="2019-03" db="EMBL/GenBank/DDBJ databases">
        <title>Genomic Encyclopedia of Archaeal and Bacterial Type Strains, Phase II (KMG-II): from individual species to whole genera.</title>
        <authorList>
            <person name="Goeker M."/>
        </authorList>
    </citation>
    <scope>NUCLEOTIDE SEQUENCE [LARGE SCALE GENOMIC DNA]</scope>
    <source>
        <strain evidence="11 12">DSM 19035</strain>
    </source>
</reference>
<dbReference type="PANTHER" id="PTHR40980:SF4">
    <property type="entry name" value="TONB-DEPENDENT RECEPTOR-LIKE BETA-BARREL DOMAIN-CONTAINING PROTEIN"/>
    <property type="match status" value="1"/>
</dbReference>
<dbReference type="Gene3D" id="2.170.130.10">
    <property type="entry name" value="TonB-dependent receptor, plug domain"/>
    <property type="match status" value="1"/>
</dbReference>
<keyword evidence="8" id="KW-0732">Signal</keyword>
<comment type="caution">
    <text evidence="11">The sequence shown here is derived from an EMBL/GenBank/DDBJ whole genome shotgun (WGS) entry which is preliminary data.</text>
</comment>
<keyword evidence="3 7" id="KW-1134">Transmembrane beta strand</keyword>
<dbReference type="Gene3D" id="2.60.40.1120">
    <property type="entry name" value="Carboxypeptidase-like, regulatory domain"/>
    <property type="match status" value="1"/>
</dbReference>
<dbReference type="RefSeq" id="WP_133574108.1">
    <property type="nucleotide sequence ID" value="NZ_SNYC01000003.1"/>
</dbReference>
<dbReference type="SUPFAM" id="SSF56935">
    <property type="entry name" value="Porins"/>
    <property type="match status" value="1"/>
</dbReference>
<dbReference type="GO" id="GO:0009279">
    <property type="term" value="C:cell outer membrane"/>
    <property type="evidence" value="ECO:0007669"/>
    <property type="project" value="UniProtKB-SubCell"/>
</dbReference>
<dbReference type="InterPro" id="IPR039426">
    <property type="entry name" value="TonB-dep_rcpt-like"/>
</dbReference>
<dbReference type="InterPro" id="IPR041700">
    <property type="entry name" value="OMP_b-brl_3"/>
</dbReference>
<evidence type="ECO:0000313" key="12">
    <source>
        <dbReference type="Proteomes" id="UP000295620"/>
    </source>
</evidence>
<keyword evidence="4 7" id="KW-0812">Transmembrane</keyword>
<evidence type="ECO:0000259" key="9">
    <source>
        <dbReference type="Pfam" id="PF07715"/>
    </source>
</evidence>
<sequence length="792" mass="88825">MKKHFLLVALLLINITAFAQHMQLRGTVKEGSPQQPIPYVTVTISDTSSKLVAAAITDDKGVFKFEKIPAGKFLVSFSFTGFQTVNKTVQIGTDEVLNLGDVIMQPDPRLLNEVSVTAERKAVSLNLDKKVFEVGKDMLSQTGSVTDLLNIVPSVSVSATGGISLRGNSNVLVLIDGRRTGLTQSNALEQLPADQVERVEIITNPSSRYDAAGSAGIINIILKKNKKAGFNGQVRLVGGIPNDTRISPSLNYKSNKLNLFSTISLRLSDYVGLYTMQQTTGLLSTPTYLNRRQDENRHDDSRLLYFGADYQLDSRNSLTAAYLRNATYDHDKTRLNYGYSGNNGDLDSSLNRTGESWENRSYNQMEFNYTRTFIRPGKKFSVDMQYDFWDSDKDWNLNTSRLYPAAITLPMIRTGSAGISKDLMIQTDLLQPLDSNSTLEFGLKMESRRVSSDFIAQQQNGSTWDVIEQIDNHLLYKELIGSAYTQFAGKTGKFSYQAGLRSEFTHIGIDDRIGTYTNKKNYNRLFPTLNLSYGFGTVSTIQGSFSKRINRPPLHLIYPFNELTDLTTRFLGNPDLNPSYADVFELSFLKNWPSLTFNPSVYYQHNSGEIEEYTSRNSDGLFVTTPVNIGSEVRRGLELSLLYNPVNWLQVNTELNAYSFSQHGSYLAQNVDFKGHSFTTRISAQIKLPNKLGFQALYNFRGANGTAQTRSAAVHNIDFAASKNLLKDKATLTFDVANLLDLRKFNDITTTENYRIHQTSMPNAARYRLTLVYRVNLKDNQAVRQAKSGNRN</sequence>
<feature type="chain" id="PRO_5020317597" evidence="8">
    <location>
        <begin position="20"/>
        <end position="792"/>
    </location>
</feature>
<dbReference type="Gene3D" id="2.40.170.20">
    <property type="entry name" value="TonB-dependent receptor, beta-barrel domain"/>
    <property type="match status" value="1"/>
</dbReference>
<keyword evidence="11" id="KW-0675">Receptor</keyword>
<dbReference type="PROSITE" id="PS52016">
    <property type="entry name" value="TONB_DEPENDENT_REC_3"/>
    <property type="match status" value="1"/>
</dbReference>
<feature type="signal peptide" evidence="8">
    <location>
        <begin position="1"/>
        <end position="19"/>
    </location>
</feature>
<comment type="similarity">
    <text evidence="7">Belongs to the TonB-dependent receptor family.</text>
</comment>
<evidence type="ECO:0000256" key="4">
    <source>
        <dbReference type="ARBA" id="ARBA00022692"/>
    </source>
</evidence>
<dbReference type="InterPro" id="IPR008969">
    <property type="entry name" value="CarboxyPept-like_regulatory"/>
</dbReference>
<evidence type="ECO:0000256" key="7">
    <source>
        <dbReference type="PROSITE-ProRule" id="PRU01360"/>
    </source>
</evidence>
<keyword evidence="12" id="KW-1185">Reference proteome</keyword>
<keyword evidence="6 7" id="KW-0998">Cell outer membrane</keyword>
<dbReference type="AlphaFoldDB" id="A0A4R6T0X5"/>
<evidence type="ECO:0000256" key="8">
    <source>
        <dbReference type="SAM" id="SignalP"/>
    </source>
</evidence>